<dbReference type="CDD" id="cd02440">
    <property type="entry name" value="AdoMet_MTases"/>
    <property type="match status" value="1"/>
</dbReference>
<organism evidence="2 3">
    <name type="scientific">Microtetraspora malaysiensis</name>
    <dbReference type="NCBI Taxonomy" id="161358"/>
    <lineage>
        <taxon>Bacteria</taxon>
        <taxon>Bacillati</taxon>
        <taxon>Actinomycetota</taxon>
        <taxon>Actinomycetes</taxon>
        <taxon>Streptosporangiales</taxon>
        <taxon>Streptosporangiaceae</taxon>
        <taxon>Microtetraspora</taxon>
    </lineage>
</organism>
<dbReference type="InterPro" id="IPR025714">
    <property type="entry name" value="Methyltranfer_dom"/>
</dbReference>
<dbReference type="EMBL" id="JBIASD010000054">
    <property type="protein sequence ID" value="MFF3671785.1"/>
    <property type="molecule type" value="Genomic_DNA"/>
</dbReference>
<reference evidence="2 3" key="1">
    <citation type="submission" date="2024-10" db="EMBL/GenBank/DDBJ databases">
        <title>The Natural Products Discovery Center: Release of the First 8490 Sequenced Strains for Exploring Actinobacteria Biosynthetic Diversity.</title>
        <authorList>
            <person name="Kalkreuter E."/>
            <person name="Kautsar S.A."/>
            <person name="Yang D."/>
            <person name="Bader C.D."/>
            <person name="Teijaro C.N."/>
            <person name="Fluegel L."/>
            <person name="Davis C.M."/>
            <person name="Simpson J.R."/>
            <person name="Lauterbach L."/>
            <person name="Steele A.D."/>
            <person name="Gui C."/>
            <person name="Meng S."/>
            <person name="Li G."/>
            <person name="Viehrig K."/>
            <person name="Ye F."/>
            <person name="Su P."/>
            <person name="Kiefer A.F."/>
            <person name="Nichols A."/>
            <person name="Cepeda A.J."/>
            <person name="Yan W."/>
            <person name="Fan B."/>
            <person name="Jiang Y."/>
            <person name="Adhikari A."/>
            <person name="Zheng C.-J."/>
            <person name="Schuster L."/>
            <person name="Cowan T.M."/>
            <person name="Smanski M.J."/>
            <person name="Chevrette M.G."/>
            <person name="De Carvalho L.P.S."/>
            <person name="Shen B."/>
        </authorList>
    </citation>
    <scope>NUCLEOTIDE SEQUENCE [LARGE SCALE GENOMIC DNA]</scope>
    <source>
        <strain evidence="2 3">NPDC002173</strain>
    </source>
</reference>
<keyword evidence="3" id="KW-1185">Reference proteome</keyword>
<comment type="caution">
    <text evidence="2">The sequence shown here is derived from an EMBL/GenBank/DDBJ whole genome shotgun (WGS) entry which is preliminary data.</text>
</comment>
<dbReference type="InterPro" id="IPR050508">
    <property type="entry name" value="Methyltransf_Superfamily"/>
</dbReference>
<dbReference type="Gene3D" id="3.40.50.150">
    <property type="entry name" value="Vaccinia Virus protein VP39"/>
    <property type="match status" value="1"/>
</dbReference>
<dbReference type="InterPro" id="IPR029063">
    <property type="entry name" value="SAM-dependent_MTases_sf"/>
</dbReference>
<evidence type="ECO:0000313" key="2">
    <source>
        <dbReference type="EMBL" id="MFF3671785.1"/>
    </source>
</evidence>
<dbReference type="GO" id="GO:0008168">
    <property type="term" value="F:methyltransferase activity"/>
    <property type="evidence" value="ECO:0007669"/>
    <property type="project" value="UniProtKB-KW"/>
</dbReference>
<sequence>MIDANSVSRPDPIAYLDGVAASLPGQAYKQQVLHLLDLHPGQCALDIGCGPGTDLAAMAAAVAPDGRVIGVDRDPAMIAEAQSRVAEHPLVEVRSGDVHALPLEDGSVDRARTDRVLQHVADPARVLSEFRRVARPGGRIVMAEPDWDGLLIDSPQPAKSRELTRFITGEVVRNATVGRSLARLCVESGLNVRSVLTVAPVFRDFAAADQIFGLRRNAARAGAAGYLDGDAAQWIETLASGPFLATALLFLVTAEVPA</sequence>
<protein>
    <submittedName>
        <fullName evidence="2">Methyltransferase domain-containing protein</fullName>
    </submittedName>
</protein>
<dbReference type="GO" id="GO:0032259">
    <property type="term" value="P:methylation"/>
    <property type="evidence" value="ECO:0007669"/>
    <property type="project" value="UniProtKB-KW"/>
</dbReference>
<gene>
    <name evidence="2" type="ORF">ACFYXI_39990</name>
</gene>
<dbReference type="RefSeq" id="WP_387417949.1">
    <property type="nucleotide sequence ID" value="NZ_JBIASD010000054.1"/>
</dbReference>
<dbReference type="SUPFAM" id="SSF53335">
    <property type="entry name" value="S-adenosyl-L-methionine-dependent methyltransferases"/>
    <property type="match status" value="1"/>
</dbReference>
<dbReference type="Proteomes" id="UP001602013">
    <property type="component" value="Unassembled WGS sequence"/>
</dbReference>
<dbReference type="PANTHER" id="PTHR42912">
    <property type="entry name" value="METHYLTRANSFERASE"/>
    <property type="match status" value="1"/>
</dbReference>
<feature type="domain" description="Methyltransferase" evidence="1">
    <location>
        <begin position="40"/>
        <end position="166"/>
    </location>
</feature>
<dbReference type="Pfam" id="PF13847">
    <property type="entry name" value="Methyltransf_31"/>
    <property type="match status" value="1"/>
</dbReference>
<keyword evidence="2" id="KW-0489">Methyltransferase</keyword>
<accession>A0ABW6T3C7</accession>
<proteinExistence type="predicted"/>
<keyword evidence="2" id="KW-0808">Transferase</keyword>
<evidence type="ECO:0000313" key="3">
    <source>
        <dbReference type="Proteomes" id="UP001602013"/>
    </source>
</evidence>
<dbReference type="PANTHER" id="PTHR42912:SF93">
    <property type="entry name" value="N6-ADENOSINE-METHYLTRANSFERASE TMT1A"/>
    <property type="match status" value="1"/>
</dbReference>
<name>A0ABW6T3C7_9ACTN</name>
<evidence type="ECO:0000259" key="1">
    <source>
        <dbReference type="Pfam" id="PF13847"/>
    </source>
</evidence>